<feature type="active site" description="Proton donor/acceptor" evidence="4">
    <location>
        <position position="80"/>
    </location>
</feature>
<dbReference type="SUPFAM" id="SSF51735">
    <property type="entry name" value="NAD(P)-binding Rossmann-fold domains"/>
    <property type="match status" value="1"/>
</dbReference>
<dbReference type="eggNOG" id="COG0334">
    <property type="taxonomic scope" value="Bacteria"/>
</dbReference>
<evidence type="ECO:0000256" key="3">
    <source>
        <dbReference type="ARBA" id="ARBA00023027"/>
    </source>
</evidence>
<feature type="domain" description="Glutamate/phenylalanine/leucine/valine/L-tryptophan dehydrogenase C-terminal" evidence="6">
    <location>
        <begin position="141"/>
        <end position="350"/>
    </location>
</feature>
<organism evidence="7 8">
    <name type="scientific">Thermoanaerobacterium xylanolyticum (strain ATCC 49914 / DSM 7097 / LX-11)</name>
    <dbReference type="NCBI Taxonomy" id="858215"/>
    <lineage>
        <taxon>Bacteria</taxon>
        <taxon>Bacillati</taxon>
        <taxon>Bacillota</taxon>
        <taxon>Clostridia</taxon>
        <taxon>Thermoanaerobacterales</taxon>
        <taxon>Thermoanaerobacteraceae</taxon>
        <taxon>Thermoanaerobacterium</taxon>
    </lineage>
</organism>
<feature type="binding site" evidence="5">
    <location>
        <begin position="177"/>
        <end position="182"/>
    </location>
    <ligand>
        <name>NAD(+)</name>
        <dbReference type="ChEBI" id="CHEBI:57540"/>
    </ligand>
</feature>
<evidence type="ECO:0000256" key="4">
    <source>
        <dbReference type="PIRSR" id="PIRSR000188-1"/>
    </source>
</evidence>
<keyword evidence="3 5" id="KW-0520">NAD</keyword>
<dbReference type="RefSeq" id="WP_013788399.1">
    <property type="nucleotide sequence ID" value="NC_015555.1"/>
</dbReference>
<keyword evidence="2 7" id="KW-0560">Oxidoreductase</keyword>
<reference evidence="7" key="1">
    <citation type="submission" date="2011-05" db="EMBL/GenBank/DDBJ databases">
        <title>Complete sequence of Thermoanaerobacterium xylanolyticum LX-11.</title>
        <authorList>
            <consortium name="US DOE Joint Genome Institute"/>
            <person name="Lucas S."/>
            <person name="Han J."/>
            <person name="Lapidus A."/>
            <person name="Cheng J.-F."/>
            <person name="Goodwin L."/>
            <person name="Pitluck S."/>
            <person name="Peters L."/>
            <person name="Mikhailova N."/>
            <person name="Lu M."/>
            <person name="Han C."/>
            <person name="Tapia R."/>
            <person name="Land M."/>
            <person name="Hauser L."/>
            <person name="Kyrpides N."/>
            <person name="Ivanova N."/>
            <person name="Pagani I."/>
            <person name="Hemme C."/>
            <person name="Woyke T."/>
        </authorList>
    </citation>
    <scope>NUCLEOTIDE SEQUENCE</scope>
    <source>
        <strain evidence="7">LX-11</strain>
    </source>
</reference>
<dbReference type="PANTHER" id="PTHR42722">
    <property type="entry name" value="LEUCINE DEHYDROGENASE"/>
    <property type="match status" value="1"/>
</dbReference>
<dbReference type="Gene3D" id="3.40.50.10860">
    <property type="entry name" value="Leucine Dehydrogenase, chain A, domain 1"/>
    <property type="match status" value="1"/>
</dbReference>
<dbReference type="EC" id="1.4.1.9" evidence="7"/>
<dbReference type="InterPro" id="IPR006096">
    <property type="entry name" value="Glu/Leu/Phe/Val/Trp_DH_C"/>
</dbReference>
<dbReference type="EMBL" id="CP002739">
    <property type="protein sequence ID" value="AEF17664.1"/>
    <property type="molecule type" value="Genomic_DNA"/>
</dbReference>
<accession>F6BHR5</accession>
<dbReference type="FunFam" id="3.40.50.10860:FF:000010">
    <property type="entry name" value="Leucine dehydrogenase"/>
    <property type="match status" value="1"/>
</dbReference>
<evidence type="ECO:0000256" key="1">
    <source>
        <dbReference type="ARBA" id="ARBA00006382"/>
    </source>
</evidence>
<name>F6BHR5_THEXL</name>
<dbReference type="GO" id="GO:0006520">
    <property type="term" value="P:amino acid metabolic process"/>
    <property type="evidence" value="ECO:0007669"/>
    <property type="project" value="InterPro"/>
</dbReference>
<dbReference type="InterPro" id="IPR046346">
    <property type="entry name" value="Aminoacid_DH-like_N_sf"/>
</dbReference>
<dbReference type="KEGG" id="txy:Thexy_1634"/>
<sequence length="356" mass="39183">MELFKTMREFDYENVVLCYDKTSDLKAVIAIHDTTLGPALGGCRMWTYDTEEDAINDALRLARGMTYKNAAAGLNLGGAKTVVIGNPRKDKSEALFRSLGRFIEGLNGRYITAEDVGTNMKDMDYISMETNYVAGLAEKSGDPSPFTAYGVFRGIQAACEEVFGTTELSGKTVAIQGVGNVGYNLAKYLHDVGTRLIITDIFEDNVKRAVSEFNAEYVKPDDIYGVDCDIFAPCALGAVINDETIPHLKCKIVAGSSNNQLKEEKHGEILQEKGILYVPDFIINAGGVINVAEELHPSGYNKERAMRKVSMVYDNVKKVIQKSKQENIPTCIAADMVAEERIKTIAGIRDNFIKKV</sequence>
<protein>
    <submittedName>
        <fullName evidence="7">Leucine dehydrogenase</fullName>
        <ecNumber evidence="7">1.4.1.9</ecNumber>
    </submittedName>
</protein>
<dbReference type="CDD" id="cd01075">
    <property type="entry name" value="NAD_bind_Leu_Phe_Val_DH"/>
    <property type="match status" value="1"/>
</dbReference>
<dbReference type="PIRSF" id="PIRSF000188">
    <property type="entry name" value="Phe_leu_dh"/>
    <property type="match status" value="1"/>
</dbReference>
<dbReference type="SUPFAM" id="SSF53223">
    <property type="entry name" value="Aminoacid dehydrogenase-like, N-terminal domain"/>
    <property type="match status" value="1"/>
</dbReference>
<evidence type="ECO:0000313" key="8">
    <source>
        <dbReference type="Proteomes" id="UP000007239"/>
    </source>
</evidence>
<evidence type="ECO:0000256" key="5">
    <source>
        <dbReference type="PIRSR" id="PIRSR000188-2"/>
    </source>
</evidence>
<proteinExistence type="inferred from homology"/>
<dbReference type="InterPro" id="IPR033524">
    <property type="entry name" value="Glu/Leu/Phe/Val_DH_AS"/>
</dbReference>
<comment type="similarity">
    <text evidence="1">Belongs to the Glu/Leu/Phe/Val dehydrogenases family.</text>
</comment>
<dbReference type="HOGENOM" id="CLU_025763_0_0_9"/>
<dbReference type="InterPro" id="IPR016211">
    <property type="entry name" value="Glu/Phe/Leu/Val/Trp_DH_bac/arc"/>
</dbReference>
<dbReference type="AlphaFoldDB" id="F6BHR5"/>
<dbReference type="Pfam" id="PF00208">
    <property type="entry name" value="ELFV_dehydrog"/>
    <property type="match status" value="2"/>
</dbReference>
<keyword evidence="8" id="KW-1185">Reference proteome</keyword>
<dbReference type="GO" id="GO:0000166">
    <property type="term" value="F:nucleotide binding"/>
    <property type="evidence" value="ECO:0007669"/>
    <property type="project" value="UniProtKB-KW"/>
</dbReference>
<evidence type="ECO:0000256" key="2">
    <source>
        <dbReference type="ARBA" id="ARBA00023002"/>
    </source>
</evidence>
<dbReference type="InterPro" id="IPR006097">
    <property type="entry name" value="Glu/Leu/Phe/Val/Trp_DH_dimer"/>
</dbReference>
<keyword evidence="5" id="KW-0547">Nucleotide-binding</keyword>
<dbReference type="Proteomes" id="UP000007239">
    <property type="component" value="Chromosome"/>
</dbReference>
<evidence type="ECO:0000313" key="7">
    <source>
        <dbReference type="EMBL" id="AEF17664.1"/>
    </source>
</evidence>
<dbReference type="Gene3D" id="3.40.50.720">
    <property type="entry name" value="NAD(P)-binding Rossmann-like Domain"/>
    <property type="match status" value="1"/>
</dbReference>
<evidence type="ECO:0000259" key="6">
    <source>
        <dbReference type="SMART" id="SM00839"/>
    </source>
</evidence>
<dbReference type="Pfam" id="PF02812">
    <property type="entry name" value="ELFV_dehydrog_N"/>
    <property type="match status" value="1"/>
</dbReference>
<dbReference type="STRING" id="858215.Thexy_1634"/>
<dbReference type="PANTHER" id="PTHR42722:SF1">
    <property type="entry name" value="VALINE DEHYDROGENASE"/>
    <property type="match status" value="1"/>
</dbReference>
<dbReference type="SMART" id="SM00839">
    <property type="entry name" value="ELFV_dehydrog"/>
    <property type="match status" value="1"/>
</dbReference>
<dbReference type="GO" id="GO:0050049">
    <property type="term" value="F:L-leucine dehydrogenase activity"/>
    <property type="evidence" value="ECO:0007669"/>
    <property type="project" value="UniProtKB-EC"/>
</dbReference>
<dbReference type="InterPro" id="IPR036291">
    <property type="entry name" value="NAD(P)-bd_dom_sf"/>
</dbReference>
<dbReference type="PROSITE" id="PS00074">
    <property type="entry name" value="GLFV_DEHYDROGENASE"/>
    <property type="match status" value="1"/>
</dbReference>
<gene>
    <name evidence="7" type="ordered locus">Thexy_1634</name>
</gene>